<feature type="chain" id="PRO_5028912109" evidence="1">
    <location>
        <begin position="27"/>
        <end position="87"/>
    </location>
</feature>
<evidence type="ECO:0000256" key="1">
    <source>
        <dbReference type="SAM" id="SignalP"/>
    </source>
</evidence>
<dbReference type="Proteomes" id="UP000492821">
    <property type="component" value="Unassembled WGS sequence"/>
</dbReference>
<organism evidence="2 3">
    <name type="scientific">Panagrellus redivivus</name>
    <name type="common">Microworm</name>
    <dbReference type="NCBI Taxonomy" id="6233"/>
    <lineage>
        <taxon>Eukaryota</taxon>
        <taxon>Metazoa</taxon>
        <taxon>Ecdysozoa</taxon>
        <taxon>Nematoda</taxon>
        <taxon>Chromadorea</taxon>
        <taxon>Rhabditida</taxon>
        <taxon>Tylenchina</taxon>
        <taxon>Panagrolaimomorpha</taxon>
        <taxon>Panagrolaimoidea</taxon>
        <taxon>Panagrolaimidae</taxon>
        <taxon>Panagrellus</taxon>
    </lineage>
</organism>
<accession>A0A7E4W3Q2</accession>
<evidence type="ECO:0000313" key="3">
    <source>
        <dbReference type="WBParaSite" id="Pan_g5749.t1"/>
    </source>
</evidence>
<protein>
    <submittedName>
        <fullName evidence="3">Uncharacterized protein</fullName>
    </submittedName>
</protein>
<proteinExistence type="predicted"/>
<name>A0A7E4W3Q2_PANRE</name>
<feature type="signal peptide" evidence="1">
    <location>
        <begin position="1"/>
        <end position="26"/>
    </location>
</feature>
<reference evidence="2" key="1">
    <citation type="journal article" date="2013" name="Genetics">
        <title>The draft genome and transcriptome of Panagrellus redivivus are shaped by the harsh demands of a free-living lifestyle.</title>
        <authorList>
            <person name="Srinivasan J."/>
            <person name="Dillman A.R."/>
            <person name="Macchietto M.G."/>
            <person name="Heikkinen L."/>
            <person name="Lakso M."/>
            <person name="Fracchia K.M."/>
            <person name="Antoshechkin I."/>
            <person name="Mortazavi A."/>
            <person name="Wong G."/>
            <person name="Sternberg P.W."/>
        </authorList>
    </citation>
    <scope>NUCLEOTIDE SEQUENCE [LARGE SCALE GENOMIC DNA]</scope>
    <source>
        <strain evidence="2">MT8872</strain>
    </source>
</reference>
<evidence type="ECO:0000313" key="2">
    <source>
        <dbReference type="Proteomes" id="UP000492821"/>
    </source>
</evidence>
<keyword evidence="1" id="KW-0732">Signal</keyword>
<dbReference type="WBParaSite" id="Pan_g5749.t1">
    <property type="protein sequence ID" value="Pan_g5749.t1"/>
    <property type="gene ID" value="Pan_g5749"/>
</dbReference>
<reference evidence="3" key="2">
    <citation type="submission" date="2020-10" db="UniProtKB">
        <authorList>
            <consortium name="WormBaseParasite"/>
        </authorList>
    </citation>
    <scope>IDENTIFICATION</scope>
</reference>
<dbReference type="AlphaFoldDB" id="A0A7E4W3Q2"/>
<keyword evidence="2" id="KW-1185">Reference proteome</keyword>
<sequence length="87" mass="9860">MNATRYLLRLIFAAVMISLIASEALSTRVRPDKKAMRNSLVRFGKRAEVAAYAPLDDDAVQDSSIVDTPWAYNGNRFIYPRIQDLIQ</sequence>